<keyword evidence="4" id="KW-0012">Acyltransferase</keyword>
<sequence length="120" mass="13185">MVCCGETVVGYFGLAVGSVLHSVATGKVRRNMPDPIPVMILGRLAVDRRWNGQGIGSGMLRDAILKTIEVSEYAGIRALLVHAIDEEARRFYEKWSFQPSQVEPLTLMITLQDARKALAG</sequence>
<evidence type="ECO:0000256" key="2">
    <source>
        <dbReference type="ARBA" id="ARBA00022649"/>
    </source>
</evidence>
<dbReference type="PANTHER" id="PTHR36449:SF1">
    <property type="entry name" value="ACETYLTRANSFERASE"/>
    <property type="match status" value="1"/>
</dbReference>
<evidence type="ECO:0000256" key="5">
    <source>
        <dbReference type="ARBA" id="ARBA00049880"/>
    </source>
</evidence>
<organism evidence="7 8">
    <name type="scientific">Skermanella aerolata</name>
    <dbReference type="NCBI Taxonomy" id="393310"/>
    <lineage>
        <taxon>Bacteria</taxon>
        <taxon>Pseudomonadati</taxon>
        <taxon>Pseudomonadota</taxon>
        <taxon>Alphaproteobacteria</taxon>
        <taxon>Rhodospirillales</taxon>
        <taxon>Azospirillaceae</taxon>
        <taxon>Skermanella</taxon>
    </lineage>
</organism>
<gene>
    <name evidence="7" type="ORF">SAE02_66080</name>
</gene>
<accession>A0A512E1V5</accession>
<name>A0A512E1V5_9PROT</name>
<keyword evidence="2" id="KW-1277">Toxin-antitoxin system</keyword>
<dbReference type="InterPro" id="IPR000182">
    <property type="entry name" value="GNAT_dom"/>
</dbReference>
<dbReference type="Proteomes" id="UP000321523">
    <property type="component" value="Unassembled WGS sequence"/>
</dbReference>
<dbReference type="Gene3D" id="3.40.630.30">
    <property type="match status" value="1"/>
</dbReference>
<reference evidence="7 8" key="1">
    <citation type="submission" date="2019-07" db="EMBL/GenBank/DDBJ databases">
        <title>Whole genome shotgun sequence of Skermanella aerolata NBRC 106429.</title>
        <authorList>
            <person name="Hosoyama A."/>
            <person name="Uohara A."/>
            <person name="Ohji S."/>
            <person name="Ichikawa N."/>
        </authorList>
    </citation>
    <scope>NUCLEOTIDE SEQUENCE [LARGE SCALE GENOMIC DNA]</scope>
    <source>
        <strain evidence="7 8">NBRC 106429</strain>
    </source>
</reference>
<dbReference type="EMBL" id="BJYZ01000042">
    <property type="protein sequence ID" value="GEO42460.1"/>
    <property type="molecule type" value="Genomic_DNA"/>
</dbReference>
<protein>
    <recommendedName>
        <fullName evidence="6">N-acetyltransferase domain-containing protein</fullName>
    </recommendedName>
</protein>
<feature type="domain" description="N-acetyltransferase" evidence="6">
    <location>
        <begin position="32"/>
        <end position="98"/>
    </location>
</feature>
<keyword evidence="1" id="KW-0678">Repressor</keyword>
<dbReference type="InterPro" id="IPR016181">
    <property type="entry name" value="Acyl_CoA_acyltransferase"/>
</dbReference>
<evidence type="ECO:0000313" key="7">
    <source>
        <dbReference type="EMBL" id="GEO42460.1"/>
    </source>
</evidence>
<dbReference type="SUPFAM" id="SSF55729">
    <property type="entry name" value="Acyl-CoA N-acyltransferases (Nat)"/>
    <property type="match status" value="1"/>
</dbReference>
<evidence type="ECO:0000256" key="1">
    <source>
        <dbReference type="ARBA" id="ARBA00022491"/>
    </source>
</evidence>
<evidence type="ECO:0000256" key="4">
    <source>
        <dbReference type="ARBA" id="ARBA00023315"/>
    </source>
</evidence>
<evidence type="ECO:0000313" key="8">
    <source>
        <dbReference type="Proteomes" id="UP000321523"/>
    </source>
</evidence>
<comment type="catalytic activity">
    <reaction evidence="5">
        <text>glycyl-tRNA(Gly) + acetyl-CoA = N-acetylglycyl-tRNA(Gly) + CoA + H(+)</text>
        <dbReference type="Rhea" id="RHEA:81867"/>
        <dbReference type="Rhea" id="RHEA-COMP:9683"/>
        <dbReference type="Rhea" id="RHEA-COMP:19766"/>
        <dbReference type="ChEBI" id="CHEBI:15378"/>
        <dbReference type="ChEBI" id="CHEBI:57287"/>
        <dbReference type="ChEBI" id="CHEBI:57288"/>
        <dbReference type="ChEBI" id="CHEBI:78522"/>
        <dbReference type="ChEBI" id="CHEBI:232036"/>
    </reaction>
</comment>
<evidence type="ECO:0000256" key="3">
    <source>
        <dbReference type="ARBA" id="ARBA00022679"/>
    </source>
</evidence>
<keyword evidence="3" id="KW-0808">Transferase</keyword>
<dbReference type="GO" id="GO:0016747">
    <property type="term" value="F:acyltransferase activity, transferring groups other than amino-acyl groups"/>
    <property type="evidence" value="ECO:0007669"/>
    <property type="project" value="InterPro"/>
</dbReference>
<dbReference type="AlphaFoldDB" id="A0A512E1V5"/>
<proteinExistence type="predicted"/>
<evidence type="ECO:0000259" key="6">
    <source>
        <dbReference type="Pfam" id="PF13508"/>
    </source>
</evidence>
<dbReference type="Pfam" id="PF13508">
    <property type="entry name" value="Acetyltransf_7"/>
    <property type="match status" value="1"/>
</dbReference>
<keyword evidence="8" id="KW-1185">Reference proteome</keyword>
<dbReference type="PANTHER" id="PTHR36449">
    <property type="entry name" value="ACETYLTRANSFERASE-RELATED"/>
    <property type="match status" value="1"/>
</dbReference>
<comment type="caution">
    <text evidence="7">The sequence shown here is derived from an EMBL/GenBank/DDBJ whole genome shotgun (WGS) entry which is preliminary data.</text>
</comment>